<dbReference type="GeneID" id="24723076"/>
<name>A0A0E3DEW8_9CAUD</name>
<dbReference type="OrthoDB" id="10477at10239"/>
<dbReference type="KEGG" id="vg:24723076"/>
<keyword evidence="2" id="KW-1185">Reference proteome</keyword>
<dbReference type="RefSeq" id="YP_009149135.1">
    <property type="nucleotide sequence ID" value="NC_027352.1"/>
</dbReference>
<evidence type="ECO:0000313" key="2">
    <source>
        <dbReference type="Proteomes" id="UP000033000"/>
    </source>
</evidence>
<protein>
    <submittedName>
        <fullName evidence="1">Uncharacterized protein</fullName>
    </submittedName>
</protein>
<reference evidence="1 2" key="1">
    <citation type="journal article" date="2015" name="Arch. Virol.">
        <title>Complete genome sequence and phylogenetic position of the Bacillus cereus group phage JBP901.</title>
        <authorList>
            <person name="Asare P.T."/>
            <person name="Ryu S."/>
            <person name="Kim K.P."/>
        </authorList>
    </citation>
    <scope>NUCLEOTIDE SEQUENCE [LARGE SCALE GENOMIC DNA]</scope>
</reference>
<organism evidence="1 2">
    <name type="scientific">Bacillus phage JBP901</name>
    <dbReference type="NCBI Taxonomy" id="1498212"/>
    <lineage>
        <taxon>Viruses</taxon>
        <taxon>Duplodnaviria</taxon>
        <taxon>Heunggongvirae</taxon>
        <taxon>Uroviricota</taxon>
        <taxon>Caudoviricetes</taxon>
        <taxon>Herelleviridae</taxon>
        <taxon>Bastillevirinae</taxon>
        <taxon>Caeruleovirus</taxon>
        <taxon>Caeruleovirus JBP901</taxon>
    </lineage>
</organism>
<dbReference type="EMBL" id="KJ676859">
    <property type="protein sequence ID" value="AID17809.1"/>
    <property type="molecule type" value="Genomic_DNA"/>
</dbReference>
<gene>
    <name evidence="1" type="ORF">JBP901_gp097</name>
</gene>
<dbReference type="Proteomes" id="UP000033000">
    <property type="component" value="Segment"/>
</dbReference>
<proteinExistence type="predicted"/>
<accession>A0A0E3DEW8</accession>
<sequence>MMRLPNTTVKKGSLEMLQGMLKDKRKQVYGVFYTNDFFSQRYLARNHVLADEVNIEEKTVKLKIATRVEHAGLWELENTLDTLVRYEAGDIPGYDYTDENATIPTVPEPISVVKHLYSIDLVLIMKEPSITYQSFSIAGVKFLIVTINHVMEDEDDTFEQQVSLLFSESGKMSAFSHLYNKEFTTEDIHMLLHLIMDKNITGKAVLSVRSHHKSGLTTSISPDEDLISTWITAKDAYVFGAGLSYINIPYESIDTYTLTMNPGVLVGHQLELENEEHTLHILLEN</sequence>
<evidence type="ECO:0000313" key="1">
    <source>
        <dbReference type="EMBL" id="AID17809.1"/>
    </source>
</evidence>